<dbReference type="GO" id="GO:0033588">
    <property type="term" value="C:elongator holoenzyme complex"/>
    <property type="evidence" value="ECO:0007669"/>
    <property type="project" value="InterPro"/>
</dbReference>
<organism evidence="10 11">
    <name type="scientific">Potamilus streckersoni</name>
    <dbReference type="NCBI Taxonomy" id="2493646"/>
    <lineage>
        <taxon>Eukaryota</taxon>
        <taxon>Metazoa</taxon>
        <taxon>Spiralia</taxon>
        <taxon>Lophotrochozoa</taxon>
        <taxon>Mollusca</taxon>
        <taxon>Bivalvia</taxon>
        <taxon>Autobranchia</taxon>
        <taxon>Heteroconchia</taxon>
        <taxon>Palaeoheterodonta</taxon>
        <taxon>Unionida</taxon>
        <taxon>Unionoidea</taxon>
        <taxon>Unionidae</taxon>
        <taxon>Ambleminae</taxon>
        <taxon>Lampsilini</taxon>
        <taxon>Potamilus</taxon>
    </lineage>
</organism>
<keyword evidence="7" id="KW-0819">tRNA processing</keyword>
<dbReference type="PANTHER" id="PTHR12896:SF1">
    <property type="entry name" value="ELONGATOR COMPLEX PROTEIN 4"/>
    <property type="match status" value="1"/>
</dbReference>
<dbReference type="InterPro" id="IPR008728">
    <property type="entry name" value="Elongator_complex_protein_4"/>
</dbReference>
<evidence type="ECO:0000256" key="2">
    <source>
        <dbReference type="ARBA" id="ARBA00004496"/>
    </source>
</evidence>
<evidence type="ECO:0000256" key="8">
    <source>
        <dbReference type="ARBA" id="ARBA00023242"/>
    </source>
</evidence>
<evidence type="ECO:0000313" key="10">
    <source>
        <dbReference type="EMBL" id="KAK3594110.1"/>
    </source>
</evidence>
<dbReference type="AlphaFoldDB" id="A0AAE0SLG1"/>
<evidence type="ECO:0000256" key="5">
    <source>
        <dbReference type="ARBA" id="ARBA00020265"/>
    </source>
</evidence>
<dbReference type="PANTHER" id="PTHR12896">
    <property type="entry name" value="PAX6 NEIGHBOR PROTEIN PAXNEB"/>
    <property type="match status" value="1"/>
</dbReference>
<comment type="caution">
    <text evidence="10">The sequence shown here is derived from an EMBL/GenBank/DDBJ whole genome shotgun (WGS) entry which is preliminary data.</text>
</comment>
<keyword evidence="11" id="KW-1185">Reference proteome</keyword>
<dbReference type="Pfam" id="PF05625">
    <property type="entry name" value="PAXNEB"/>
    <property type="match status" value="1"/>
</dbReference>
<dbReference type="InterPro" id="IPR027417">
    <property type="entry name" value="P-loop_NTPase"/>
</dbReference>
<evidence type="ECO:0000256" key="4">
    <source>
        <dbReference type="ARBA" id="ARBA00007573"/>
    </source>
</evidence>
<dbReference type="CDD" id="cd19494">
    <property type="entry name" value="Elp4"/>
    <property type="match status" value="1"/>
</dbReference>
<dbReference type="GO" id="GO:0005737">
    <property type="term" value="C:cytoplasm"/>
    <property type="evidence" value="ECO:0007669"/>
    <property type="project" value="UniProtKB-SubCell"/>
</dbReference>
<evidence type="ECO:0000256" key="6">
    <source>
        <dbReference type="ARBA" id="ARBA00022490"/>
    </source>
</evidence>
<dbReference type="Gene3D" id="3.40.50.300">
    <property type="entry name" value="P-loop containing nucleotide triphosphate hydrolases"/>
    <property type="match status" value="1"/>
</dbReference>
<reference evidence="10" key="2">
    <citation type="journal article" date="2021" name="Genome Biol. Evol.">
        <title>Developing a high-quality reference genome for a parasitic bivalve with doubly uniparental inheritance (Bivalvia: Unionida).</title>
        <authorList>
            <person name="Smith C.H."/>
        </authorList>
    </citation>
    <scope>NUCLEOTIDE SEQUENCE</scope>
    <source>
        <strain evidence="10">CHS0354</strain>
        <tissue evidence="10">Mantle</tissue>
    </source>
</reference>
<comment type="pathway">
    <text evidence="3">tRNA modification; 5-methoxycarbonylmethyl-2-thiouridine-tRNA biosynthesis.</text>
</comment>
<keyword evidence="6" id="KW-0963">Cytoplasm</keyword>
<gene>
    <name evidence="10" type="ORF">CHS0354_040880</name>
</gene>
<feature type="region of interest" description="Disordered" evidence="9">
    <location>
        <begin position="353"/>
        <end position="381"/>
    </location>
</feature>
<dbReference type="Proteomes" id="UP001195483">
    <property type="component" value="Unassembled WGS sequence"/>
</dbReference>
<dbReference type="EMBL" id="JAEAOA010002342">
    <property type="protein sequence ID" value="KAK3594110.1"/>
    <property type="molecule type" value="Genomic_DNA"/>
</dbReference>
<comment type="similarity">
    <text evidence="4">Belongs to the ELP4 family.</text>
</comment>
<sequence>MAAPMRQLGQTSFQKKIPSKLQIPGTKPSLYNNQLLISTGIPSLDNVIGGGLAVGTVLLIEEDVFGGYGRLMLKYFCAEAVMTGQALFLSSLDNKPSQILNELPAPILDDPGPDSEQLVTGATERMKIAWRYQHLPQFQSSPMGTKFGHYYDLTKSMELGVISSINTFLVGQSELTETDSSEHPMNPYYLQLLKRIQEKIDSDGFGTAVQQKKRNILRIAIHSLGSPMWGENGGLNQIGSYDPSLPRFLLALRVLMRSAFAVCVITMPTHLFCDKGFVVRVERLCDTVVHLESFAGSEKEKNILYKEYHGLFNIHQLPSLNSLTCHMPDTLDLAFKLRRKKFTIEKLHLPPELSETASRPQEDPLSNLKFPPQTGSCGTSLGVKNKLDF</sequence>
<reference evidence="10" key="1">
    <citation type="journal article" date="2021" name="Genome Biol. Evol.">
        <title>A High-Quality Reference Genome for a Parasitic Bivalve with Doubly Uniparental Inheritance (Bivalvia: Unionida).</title>
        <authorList>
            <person name="Smith C.H."/>
        </authorList>
    </citation>
    <scope>NUCLEOTIDE SEQUENCE</scope>
    <source>
        <strain evidence="10">CHS0354</strain>
    </source>
</reference>
<dbReference type="GO" id="GO:0008023">
    <property type="term" value="C:transcription elongation factor complex"/>
    <property type="evidence" value="ECO:0007669"/>
    <property type="project" value="TreeGrafter"/>
</dbReference>
<name>A0AAE0SLG1_9BIVA</name>
<accession>A0AAE0SLG1</accession>
<comment type="subcellular location">
    <subcellularLocation>
        <location evidence="2">Cytoplasm</location>
    </subcellularLocation>
    <subcellularLocation>
        <location evidence="1">Nucleus</location>
    </subcellularLocation>
</comment>
<evidence type="ECO:0000256" key="7">
    <source>
        <dbReference type="ARBA" id="ARBA00022694"/>
    </source>
</evidence>
<evidence type="ECO:0000256" key="1">
    <source>
        <dbReference type="ARBA" id="ARBA00004123"/>
    </source>
</evidence>
<evidence type="ECO:0000256" key="9">
    <source>
        <dbReference type="SAM" id="MobiDB-lite"/>
    </source>
</evidence>
<dbReference type="FunFam" id="3.40.50.300:FF:003211">
    <property type="entry name" value="Elongator complex protein, putative"/>
    <property type="match status" value="1"/>
</dbReference>
<protein>
    <recommendedName>
        <fullName evidence="5">Elongator complex protein 4</fullName>
    </recommendedName>
</protein>
<reference evidence="10" key="3">
    <citation type="submission" date="2023-05" db="EMBL/GenBank/DDBJ databases">
        <authorList>
            <person name="Smith C.H."/>
        </authorList>
    </citation>
    <scope>NUCLEOTIDE SEQUENCE</scope>
    <source>
        <strain evidence="10">CHS0354</strain>
        <tissue evidence="10">Mantle</tissue>
    </source>
</reference>
<evidence type="ECO:0000256" key="3">
    <source>
        <dbReference type="ARBA" id="ARBA00005043"/>
    </source>
</evidence>
<keyword evidence="8" id="KW-0539">Nucleus</keyword>
<proteinExistence type="inferred from homology"/>
<evidence type="ECO:0000313" key="11">
    <source>
        <dbReference type="Proteomes" id="UP001195483"/>
    </source>
</evidence>
<dbReference type="GO" id="GO:0002098">
    <property type="term" value="P:tRNA wobble uridine modification"/>
    <property type="evidence" value="ECO:0007669"/>
    <property type="project" value="InterPro"/>
</dbReference>